<evidence type="ECO:0000313" key="3">
    <source>
        <dbReference type="Proteomes" id="UP000324705"/>
    </source>
</evidence>
<dbReference type="Proteomes" id="UP000324705">
    <property type="component" value="Chromosome 1A"/>
</dbReference>
<evidence type="ECO:0000313" key="2">
    <source>
        <dbReference type="EMBL" id="VAH04117.1"/>
    </source>
</evidence>
<name>A0A9R0UV71_TRITD</name>
<organism evidence="2 3">
    <name type="scientific">Triticum turgidum subsp. durum</name>
    <name type="common">Durum wheat</name>
    <name type="synonym">Triticum durum</name>
    <dbReference type="NCBI Taxonomy" id="4567"/>
    <lineage>
        <taxon>Eukaryota</taxon>
        <taxon>Viridiplantae</taxon>
        <taxon>Streptophyta</taxon>
        <taxon>Embryophyta</taxon>
        <taxon>Tracheophyta</taxon>
        <taxon>Spermatophyta</taxon>
        <taxon>Magnoliopsida</taxon>
        <taxon>Liliopsida</taxon>
        <taxon>Poales</taxon>
        <taxon>Poaceae</taxon>
        <taxon>BOP clade</taxon>
        <taxon>Pooideae</taxon>
        <taxon>Triticodae</taxon>
        <taxon>Triticeae</taxon>
        <taxon>Triticinae</taxon>
        <taxon>Triticum</taxon>
    </lineage>
</organism>
<gene>
    <name evidence="2" type="ORF">TRITD_1Av1G091710</name>
</gene>
<dbReference type="Gramene" id="TRITD1Av1G091710.1">
    <property type="protein sequence ID" value="TRITD1Av1G091710.1"/>
    <property type="gene ID" value="TRITD1Av1G091710"/>
</dbReference>
<dbReference type="InterPro" id="IPR002156">
    <property type="entry name" value="RNaseH_domain"/>
</dbReference>
<accession>A0A9R0UV71</accession>
<dbReference type="AlphaFoldDB" id="A0A9R0UV71"/>
<sequence length="106" mass="12046">MTAWMILRRHNGSIIFAAYRYISSRIDTLKVKIHALMQGMTFAIQYFNLSVIVQSDSGVALSSLTGDGLIRSVYGHLVTEIKTRGRKFISQKLNRDQNKVVDRLTN</sequence>
<dbReference type="EMBL" id="LT934111">
    <property type="protein sequence ID" value="VAH04117.1"/>
    <property type="molecule type" value="Genomic_DNA"/>
</dbReference>
<evidence type="ECO:0000259" key="1">
    <source>
        <dbReference type="Pfam" id="PF13456"/>
    </source>
</evidence>
<dbReference type="OMA" id="VKIHALM"/>
<dbReference type="PANTHER" id="PTHR47723:SF24">
    <property type="entry name" value="RNASE H TYPE-1 DOMAIN-CONTAINING PROTEIN"/>
    <property type="match status" value="1"/>
</dbReference>
<protein>
    <recommendedName>
        <fullName evidence="1">RNase H type-1 domain-containing protein</fullName>
    </recommendedName>
</protein>
<reference evidence="2 3" key="1">
    <citation type="submission" date="2017-09" db="EMBL/GenBank/DDBJ databases">
        <authorList>
            <consortium name="International Durum Wheat Genome Sequencing Consortium (IDWGSC)"/>
            <person name="Milanesi L."/>
        </authorList>
    </citation>
    <scope>NUCLEOTIDE SEQUENCE [LARGE SCALE GENOMIC DNA]</scope>
    <source>
        <strain evidence="3">cv. Svevo</strain>
    </source>
</reference>
<dbReference type="PANTHER" id="PTHR47723">
    <property type="entry name" value="OS05G0353850 PROTEIN"/>
    <property type="match status" value="1"/>
</dbReference>
<feature type="domain" description="RNase H type-1" evidence="1">
    <location>
        <begin position="5"/>
        <end position="105"/>
    </location>
</feature>
<keyword evidence="3" id="KW-1185">Reference proteome</keyword>
<dbReference type="Pfam" id="PF13456">
    <property type="entry name" value="RVT_3"/>
    <property type="match status" value="1"/>
</dbReference>
<proteinExistence type="predicted"/>
<dbReference type="InterPro" id="IPR053151">
    <property type="entry name" value="RNase_H-like"/>
</dbReference>
<dbReference type="GO" id="GO:0004523">
    <property type="term" value="F:RNA-DNA hybrid ribonuclease activity"/>
    <property type="evidence" value="ECO:0007669"/>
    <property type="project" value="InterPro"/>
</dbReference>
<dbReference type="GO" id="GO:0003676">
    <property type="term" value="F:nucleic acid binding"/>
    <property type="evidence" value="ECO:0007669"/>
    <property type="project" value="InterPro"/>
</dbReference>